<feature type="transmembrane region" description="Helical" evidence="1">
    <location>
        <begin position="13"/>
        <end position="35"/>
    </location>
</feature>
<proteinExistence type="predicted"/>
<keyword evidence="1" id="KW-1133">Transmembrane helix</keyword>
<evidence type="ECO:0000313" key="2">
    <source>
        <dbReference type="EMBL" id="KAK4228243.1"/>
    </source>
</evidence>
<keyword evidence="1" id="KW-0812">Transmembrane</keyword>
<evidence type="ECO:0000313" key="3">
    <source>
        <dbReference type="Proteomes" id="UP001301958"/>
    </source>
</evidence>
<reference evidence="2" key="2">
    <citation type="submission" date="2023-05" db="EMBL/GenBank/DDBJ databases">
        <authorList>
            <consortium name="Lawrence Berkeley National Laboratory"/>
            <person name="Steindorff A."/>
            <person name="Hensen N."/>
            <person name="Bonometti L."/>
            <person name="Westerberg I."/>
            <person name="Brannstrom I.O."/>
            <person name="Guillou S."/>
            <person name="Cros-Aarteil S."/>
            <person name="Calhoun S."/>
            <person name="Haridas S."/>
            <person name="Kuo A."/>
            <person name="Mondo S."/>
            <person name="Pangilinan J."/>
            <person name="Riley R."/>
            <person name="Labutti K."/>
            <person name="Andreopoulos B."/>
            <person name="Lipzen A."/>
            <person name="Chen C."/>
            <person name="Yanf M."/>
            <person name="Daum C."/>
            <person name="Ng V."/>
            <person name="Clum A."/>
            <person name="Ohm R."/>
            <person name="Martin F."/>
            <person name="Silar P."/>
            <person name="Natvig D."/>
            <person name="Lalanne C."/>
            <person name="Gautier V."/>
            <person name="Ament-Velasquez S.L."/>
            <person name="Kruys A."/>
            <person name="Hutchinson M.I."/>
            <person name="Powell A.J."/>
            <person name="Barry K."/>
            <person name="Miller A.N."/>
            <person name="Grigoriev I.V."/>
            <person name="Debuchy R."/>
            <person name="Gladieux P."/>
            <person name="Thoren M.H."/>
            <person name="Johannesson H."/>
        </authorList>
    </citation>
    <scope>NUCLEOTIDE SEQUENCE</scope>
    <source>
        <strain evidence="2">CBS 990.96</strain>
    </source>
</reference>
<sequence length="65" mass="7264">MNSCVCLSECVSIAQYIIITVWLLSCQLDITFGFWSRRGVGISGVRVVGLKRGIIFMFLCILYGL</sequence>
<keyword evidence="1" id="KW-0472">Membrane</keyword>
<accession>A0AAN7H064</accession>
<dbReference type="EMBL" id="MU865321">
    <property type="protein sequence ID" value="KAK4228243.1"/>
    <property type="molecule type" value="Genomic_DNA"/>
</dbReference>
<reference evidence="2" key="1">
    <citation type="journal article" date="2023" name="Mol. Phylogenet. Evol.">
        <title>Genome-scale phylogeny and comparative genomics of the fungal order Sordariales.</title>
        <authorList>
            <person name="Hensen N."/>
            <person name="Bonometti L."/>
            <person name="Westerberg I."/>
            <person name="Brannstrom I.O."/>
            <person name="Guillou S."/>
            <person name="Cros-Aarteil S."/>
            <person name="Calhoun S."/>
            <person name="Haridas S."/>
            <person name="Kuo A."/>
            <person name="Mondo S."/>
            <person name="Pangilinan J."/>
            <person name="Riley R."/>
            <person name="LaButti K."/>
            <person name="Andreopoulos B."/>
            <person name="Lipzen A."/>
            <person name="Chen C."/>
            <person name="Yan M."/>
            <person name="Daum C."/>
            <person name="Ng V."/>
            <person name="Clum A."/>
            <person name="Steindorff A."/>
            <person name="Ohm R.A."/>
            <person name="Martin F."/>
            <person name="Silar P."/>
            <person name="Natvig D.O."/>
            <person name="Lalanne C."/>
            <person name="Gautier V."/>
            <person name="Ament-Velasquez S.L."/>
            <person name="Kruys A."/>
            <person name="Hutchinson M.I."/>
            <person name="Powell A.J."/>
            <person name="Barry K."/>
            <person name="Miller A.N."/>
            <person name="Grigoriev I.V."/>
            <person name="Debuchy R."/>
            <person name="Gladieux P."/>
            <person name="Hiltunen Thoren M."/>
            <person name="Johannesson H."/>
        </authorList>
    </citation>
    <scope>NUCLEOTIDE SEQUENCE</scope>
    <source>
        <strain evidence="2">CBS 990.96</strain>
    </source>
</reference>
<comment type="caution">
    <text evidence="2">The sequence shown here is derived from an EMBL/GenBank/DDBJ whole genome shotgun (WGS) entry which is preliminary data.</text>
</comment>
<name>A0AAN7H064_9PEZI</name>
<dbReference type="Proteomes" id="UP001301958">
    <property type="component" value="Unassembled WGS sequence"/>
</dbReference>
<evidence type="ECO:0000256" key="1">
    <source>
        <dbReference type="SAM" id="Phobius"/>
    </source>
</evidence>
<keyword evidence="3" id="KW-1185">Reference proteome</keyword>
<dbReference type="AlphaFoldDB" id="A0AAN7H064"/>
<gene>
    <name evidence="2" type="ORF">QBC38DRAFT_475658</name>
</gene>
<protein>
    <submittedName>
        <fullName evidence="2">Uncharacterized protein</fullName>
    </submittedName>
</protein>
<feature type="transmembrane region" description="Helical" evidence="1">
    <location>
        <begin position="47"/>
        <end position="64"/>
    </location>
</feature>
<organism evidence="2 3">
    <name type="scientific">Podospora fimiseda</name>
    <dbReference type="NCBI Taxonomy" id="252190"/>
    <lineage>
        <taxon>Eukaryota</taxon>
        <taxon>Fungi</taxon>
        <taxon>Dikarya</taxon>
        <taxon>Ascomycota</taxon>
        <taxon>Pezizomycotina</taxon>
        <taxon>Sordariomycetes</taxon>
        <taxon>Sordariomycetidae</taxon>
        <taxon>Sordariales</taxon>
        <taxon>Podosporaceae</taxon>
        <taxon>Podospora</taxon>
    </lineage>
</organism>